<feature type="compositionally biased region" description="Polar residues" evidence="1">
    <location>
        <begin position="77"/>
        <end position="92"/>
    </location>
</feature>
<gene>
    <name evidence="2" type="ORF">ACFOPQ_03090</name>
</gene>
<dbReference type="EMBL" id="JBHRZF010000026">
    <property type="protein sequence ID" value="MFC3859749.1"/>
    <property type="molecule type" value="Genomic_DNA"/>
</dbReference>
<accession>A0ABV8A246</accession>
<sequence length="92" mass="10104">MDPQLPAGDYFGTTRWTSGPVIRSDKNPNFKLNFKQLTGGLFDGLYFADDKFTGDGATRRMVMLMTPQVVADEGSPQDGSPQDGSPQNFVKK</sequence>
<reference evidence="3" key="1">
    <citation type="journal article" date="2019" name="Int. J. Syst. Evol. Microbiol.">
        <title>The Global Catalogue of Microorganisms (GCM) 10K type strain sequencing project: providing services to taxonomists for standard genome sequencing and annotation.</title>
        <authorList>
            <consortium name="The Broad Institute Genomics Platform"/>
            <consortium name="The Broad Institute Genome Sequencing Center for Infectious Disease"/>
            <person name="Wu L."/>
            <person name="Ma J."/>
        </authorList>
    </citation>
    <scope>NUCLEOTIDE SEQUENCE [LARGE SCALE GENOMIC DNA]</scope>
    <source>
        <strain evidence="3">CCTCC AB 2013263</strain>
    </source>
</reference>
<proteinExistence type="predicted"/>
<name>A0ABV8A246_9DEIO</name>
<organism evidence="2 3">
    <name type="scientific">Deinococcus antarcticus</name>
    <dbReference type="NCBI Taxonomy" id="1298767"/>
    <lineage>
        <taxon>Bacteria</taxon>
        <taxon>Thermotogati</taxon>
        <taxon>Deinococcota</taxon>
        <taxon>Deinococci</taxon>
        <taxon>Deinococcales</taxon>
        <taxon>Deinococcaceae</taxon>
        <taxon>Deinococcus</taxon>
    </lineage>
</organism>
<dbReference type="RefSeq" id="WP_380075907.1">
    <property type="nucleotide sequence ID" value="NZ_JBHRZF010000026.1"/>
</dbReference>
<comment type="caution">
    <text evidence="2">The sequence shown here is derived from an EMBL/GenBank/DDBJ whole genome shotgun (WGS) entry which is preliminary data.</text>
</comment>
<feature type="region of interest" description="Disordered" evidence="1">
    <location>
        <begin position="69"/>
        <end position="92"/>
    </location>
</feature>
<protein>
    <submittedName>
        <fullName evidence="2">Uncharacterized protein</fullName>
    </submittedName>
</protein>
<evidence type="ECO:0000313" key="2">
    <source>
        <dbReference type="EMBL" id="MFC3859749.1"/>
    </source>
</evidence>
<evidence type="ECO:0000256" key="1">
    <source>
        <dbReference type="SAM" id="MobiDB-lite"/>
    </source>
</evidence>
<keyword evidence="3" id="KW-1185">Reference proteome</keyword>
<dbReference type="Proteomes" id="UP001595748">
    <property type="component" value="Unassembled WGS sequence"/>
</dbReference>
<evidence type="ECO:0000313" key="3">
    <source>
        <dbReference type="Proteomes" id="UP001595748"/>
    </source>
</evidence>